<name>A0A840U904_9GAMM</name>
<feature type="domain" description="Glycosyltransferase subfamily 4-like N-terminal" evidence="2">
    <location>
        <begin position="16"/>
        <end position="174"/>
    </location>
</feature>
<gene>
    <name evidence="3" type="ORF">HNR38_001175</name>
</gene>
<feature type="domain" description="Glycosyl transferase family 1" evidence="1">
    <location>
        <begin position="186"/>
        <end position="345"/>
    </location>
</feature>
<dbReference type="SUPFAM" id="SSF53756">
    <property type="entry name" value="UDP-Glycosyltransferase/glycogen phosphorylase"/>
    <property type="match status" value="1"/>
</dbReference>
<dbReference type="Pfam" id="PF13439">
    <property type="entry name" value="Glyco_transf_4"/>
    <property type="match status" value="1"/>
</dbReference>
<comment type="caution">
    <text evidence="3">The sequence shown here is derived from an EMBL/GenBank/DDBJ whole genome shotgun (WGS) entry which is preliminary data.</text>
</comment>
<dbReference type="Pfam" id="PF00534">
    <property type="entry name" value="Glycos_transf_1"/>
    <property type="match status" value="1"/>
</dbReference>
<dbReference type="InterPro" id="IPR028098">
    <property type="entry name" value="Glyco_trans_4-like_N"/>
</dbReference>
<dbReference type="GO" id="GO:0016758">
    <property type="term" value="F:hexosyltransferase activity"/>
    <property type="evidence" value="ECO:0007669"/>
    <property type="project" value="TreeGrafter"/>
</dbReference>
<dbReference type="EMBL" id="JACHFE010000002">
    <property type="protein sequence ID" value="MBB5320703.1"/>
    <property type="molecule type" value="Genomic_DNA"/>
</dbReference>
<reference evidence="3 4" key="1">
    <citation type="submission" date="2020-08" db="EMBL/GenBank/DDBJ databases">
        <title>Genomic Encyclopedia of Type Strains, Phase IV (KMG-IV): sequencing the most valuable type-strain genomes for metagenomic binning, comparative biology and taxonomic classification.</title>
        <authorList>
            <person name="Goeker M."/>
        </authorList>
    </citation>
    <scope>NUCLEOTIDE SEQUENCE [LARGE SCALE GENOMIC DNA]</scope>
    <source>
        <strain evidence="3 4">DSM 22359</strain>
    </source>
</reference>
<evidence type="ECO:0000313" key="3">
    <source>
        <dbReference type="EMBL" id="MBB5320703.1"/>
    </source>
</evidence>
<organism evidence="3 4">
    <name type="scientific">Marinobacter oulmenensis</name>
    <dbReference type="NCBI Taxonomy" id="643747"/>
    <lineage>
        <taxon>Bacteria</taxon>
        <taxon>Pseudomonadati</taxon>
        <taxon>Pseudomonadota</taxon>
        <taxon>Gammaproteobacteria</taxon>
        <taxon>Pseudomonadales</taxon>
        <taxon>Marinobacteraceae</taxon>
        <taxon>Marinobacter</taxon>
    </lineage>
</organism>
<keyword evidence="4" id="KW-1185">Reference proteome</keyword>
<protein>
    <submittedName>
        <fullName evidence="3">Glycosyltransferase involved in cell wall biosynthesis</fullName>
    </submittedName>
</protein>
<dbReference type="PANTHER" id="PTHR45947:SF3">
    <property type="entry name" value="SULFOQUINOVOSYL TRANSFERASE SQD2"/>
    <property type="match status" value="1"/>
</dbReference>
<dbReference type="PANTHER" id="PTHR45947">
    <property type="entry name" value="SULFOQUINOVOSYL TRANSFERASE SQD2"/>
    <property type="match status" value="1"/>
</dbReference>
<evidence type="ECO:0000313" key="4">
    <source>
        <dbReference type="Proteomes" id="UP000591735"/>
    </source>
</evidence>
<sequence length="375" mass="41493">MSVKVLHLICPTGYYGAERWVNALVGANDDPNIEYHLAITDEPGASDEVLERTSLAARYHHRVPMGSKFDLRVIARLVTLLKEHRIDVLHSHGYKSDILGVAAARLAGVVSVCTPHGFENANDWRLKTYMWLGGKSFHWFDRVCPLSGDIARELIQRYQVDARRIRQIDNGVDLGEVERALVKPEPRRDSLFTIGYIGQLISRKNLTATLEAFAHFYGRHPRSRLVLIGDGEERSGLEHRSSELGISGAVEFLGFRDDRLGFLPTFDVFALTSSLEGIPRCLMEAMAADVCVTAFDIPGVDQLVDNGRTGVLVSNGDTLALSRAWSELAAAPAKRSELAGAGRNWVYQRFSASAMAASYASLYHDLMSRQVASHA</sequence>
<evidence type="ECO:0000259" key="2">
    <source>
        <dbReference type="Pfam" id="PF13439"/>
    </source>
</evidence>
<proteinExistence type="predicted"/>
<dbReference type="AlphaFoldDB" id="A0A840U904"/>
<dbReference type="RefSeq" id="WP_183700721.1">
    <property type="nucleotide sequence ID" value="NZ_JACHFE010000002.1"/>
</dbReference>
<accession>A0A840U904</accession>
<dbReference type="Proteomes" id="UP000591735">
    <property type="component" value="Unassembled WGS sequence"/>
</dbReference>
<evidence type="ECO:0000259" key="1">
    <source>
        <dbReference type="Pfam" id="PF00534"/>
    </source>
</evidence>
<dbReference type="InterPro" id="IPR001296">
    <property type="entry name" value="Glyco_trans_1"/>
</dbReference>
<dbReference type="Gene3D" id="3.40.50.2000">
    <property type="entry name" value="Glycogen Phosphorylase B"/>
    <property type="match status" value="2"/>
</dbReference>
<keyword evidence="3" id="KW-0808">Transferase</keyword>
<dbReference type="InterPro" id="IPR050194">
    <property type="entry name" value="Glycosyltransferase_grp1"/>
</dbReference>